<proteinExistence type="predicted"/>
<dbReference type="GeneID" id="20657997"/>
<dbReference type="InParanoid" id="G4ZFM2"/>
<dbReference type="KEGG" id="psoj:PHYSODRAFT_501593"/>
<organism evidence="1 2">
    <name type="scientific">Phytophthora sojae (strain P6497)</name>
    <name type="common">Soybean stem and root rot agent</name>
    <name type="synonym">Phytophthora megasperma f. sp. glycines</name>
    <dbReference type="NCBI Taxonomy" id="1094619"/>
    <lineage>
        <taxon>Eukaryota</taxon>
        <taxon>Sar</taxon>
        <taxon>Stramenopiles</taxon>
        <taxon>Oomycota</taxon>
        <taxon>Peronosporomycetes</taxon>
        <taxon>Peronosporales</taxon>
        <taxon>Peronosporaceae</taxon>
        <taxon>Phytophthora</taxon>
    </lineage>
</organism>
<gene>
    <name evidence="1" type="ORF">PHYSODRAFT_501593</name>
</gene>
<dbReference type="Proteomes" id="UP000002640">
    <property type="component" value="Unassembled WGS sequence"/>
</dbReference>
<evidence type="ECO:0008006" key="3">
    <source>
        <dbReference type="Google" id="ProtNLM"/>
    </source>
</evidence>
<reference evidence="1 2" key="1">
    <citation type="journal article" date="2006" name="Science">
        <title>Phytophthora genome sequences uncover evolutionary origins and mechanisms of pathogenesis.</title>
        <authorList>
            <person name="Tyler B.M."/>
            <person name="Tripathy S."/>
            <person name="Zhang X."/>
            <person name="Dehal P."/>
            <person name="Jiang R.H."/>
            <person name="Aerts A."/>
            <person name="Arredondo F.D."/>
            <person name="Baxter L."/>
            <person name="Bensasson D."/>
            <person name="Beynon J.L."/>
            <person name="Chapman J."/>
            <person name="Damasceno C.M."/>
            <person name="Dorrance A.E."/>
            <person name="Dou D."/>
            <person name="Dickerman A.W."/>
            <person name="Dubchak I.L."/>
            <person name="Garbelotto M."/>
            <person name="Gijzen M."/>
            <person name="Gordon S.G."/>
            <person name="Govers F."/>
            <person name="Grunwald N.J."/>
            <person name="Huang W."/>
            <person name="Ivors K.L."/>
            <person name="Jones R.W."/>
            <person name="Kamoun S."/>
            <person name="Krampis K."/>
            <person name="Lamour K.H."/>
            <person name="Lee M.K."/>
            <person name="McDonald W.H."/>
            <person name="Medina M."/>
            <person name="Meijer H.J."/>
            <person name="Nordberg E.K."/>
            <person name="Maclean D.J."/>
            <person name="Ospina-Giraldo M.D."/>
            <person name="Morris P.F."/>
            <person name="Phuntumart V."/>
            <person name="Putnam N.H."/>
            <person name="Rash S."/>
            <person name="Rose J.K."/>
            <person name="Sakihama Y."/>
            <person name="Salamov A.A."/>
            <person name="Savidor A."/>
            <person name="Scheuring C.F."/>
            <person name="Smith B.M."/>
            <person name="Sobral B.W."/>
            <person name="Terry A."/>
            <person name="Torto-Alalibo T.A."/>
            <person name="Win J."/>
            <person name="Xu Z."/>
            <person name="Zhang H."/>
            <person name="Grigoriev I.V."/>
            <person name="Rokhsar D.S."/>
            <person name="Boore J.L."/>
        </authorList>
    </citation>
    <scope>NUCLEOTIDE SEQUENCE [LARGE SCALE GENOMIC DNA]</scope>
    <source>
        <strain evidence="1 2">P6497</strain>
    </source>
</reference>
<accession>G4ZFM2</accession>
<dbReference type="OMA" id="QRICKRY"/>
<evidence type="ECO:0000313" key="1">
    <source>
        <dbReference type="EMBL" id="EGZ17959.1"/>
    </source>
</evidence>
<sequence length="236" mass="27212">MAPKQQRYSIKEKREGAQLAIQVGVDEAAHQLGRPRGTLFGWWKQADRLFAFRGNSRSPTLKGQGRKEIFPSVPALVAFMKDTRRDEKALSTHAMIDYMWLLEPEWCASYMDSHKSPEQSLEKMCQRICKRYDFTSQKPQEAKLPTVELLEKRAEFSIELWNKYSTWCPTTLFNVDETAINFDMPPTRFWAVKGRKDPARITKMTKHTGRMTAVLTVRGDGTFFLALTILKLGILC</sequence>
<name>G4ZFM2_PHYSP</name>
<dbReference type="EMBL" id="JH159154">
    <property type="protein sequence ID" value="EGZ17959.1"/>
    <property type="molecule type" value="Genomic_DNA"/>
</dbReference>
<dbReference type="RefSeq" id="XP_009527017.1">
    <property type="nucleotide sequence ID" value="XM_009528722.1"/>
</dbReference>
<dbReference type="AlphaFoldDB" id="G4ZFM2"/>
<keyword evidence="2" id="KW-1185">Reference proteome</keyword>
<protein>
    <recommendedName>
        <fullName evidence="3">DDE-1 domain-containing protein</fullName>
    </recommendedName>
</protein>
<evidence type="ECO:0000313" key="2">
    <source>
        <dbReference type="Proteomes" id="UP000002640"/>
    </source>
</evidence>